<accession>A0A165DS05</accession>
<dbReference type="EMBL" id="KV426195">
    <property type="protein sequence ID" value="KZV85224.1"/>
    <property type="molecule type" value="Genomic_DNA"/>
</dbReference>
<dbReference type="InParanoid" id="A0A165DS05"/>
<sequence length="95" mass="10537">MPPPFPPPGDFFFVTAEHDEQQSASTSRGAFSTSRLASARERCRSPLHAGRLVSRRRRTYCPATASTWHDGGERAARALSTCTLRMTTTTNLERP</sequence>
<evidence type="ECO:0000313" key="1">
    <source>
        <dbReference type="EMBL" id="KZV85224.1"/>
    </source>
</evidence>
<gene>
    <name evidence="1" type="ORF">EXIGLDRAFT_726344</name>
</gene>
<protein>
    <submittedName>
        <fullName evidence="1">Uncharacterized protein</fullName>
    </submittedName>
</protein>
<keyword evidence="2" id="KW-1185">Reference proteome</keyword>
<evidence type="ECO:0000313" key="2">
    <source>
        <dbReference type="Proteomes" id="UP000077266"/>
    </source>
</evidence>
<reference evidence="1 2" key="1">
    <citation type="journal article" date="2016" name="Mol. Biol. Evol.">
        <title>Comparative Genomics of Early-Diverging Mushroom-Forming Fungi Provides Insights into the Origins of Lignocellulose Decay Capabilities.</title>
        <authorList>
            <person name="Nagy L.G."/>
            <person name="Riley R."/>
            <person name="Tritt A."/>
            <person name="Adam C."/>
            <person name="Daum C."/>
            <person name="Floudas D."/>
            <person name="Sun H."/>
            <person name="Yadav J.S."/>
            <person name="Pangilinan J."/>
            <person name="Larsson K.H."/>
            <person name="Matsuura K."/>
            <person name="Barry K."/>
            <person name="Labutti K."/>
            <person name="Kuo R."/>
            <person name="Ohm R.A."/>
            <person name="Bhattacharya S.S."/>
            <person name="Shirouzu T."/>
            <person name="Yoshinaga Y."/>
            <person name="Martin F.M."/>
            <person name="Grigoriev I.V."/>
            <person name="Hibbett D.S."/>
        </authorList>
    </citation>
    <scope>NUCLEOTIDE SEQUENCE [LARGE SCALE GENOMIC DNA]</scope>
    <source>
        <strain evidence="1 2">HHB12029</strain>
    </source>
</reference>
<name>A0A165DS05_EXIGL</name>
<proteinExistence type="predicted"/>
<dbReference type="AlphaFoldDB" id="A0A165DS05"/>
<organism evidence="1 2">
    <name type="scientific">Exidia glandulosa HHB12029</name>
    <dbReference type="NCBI Taxonomy" id="1314781"/>
    <lineage>
        <taxon>Eukaryota</taxon>
        <taxon>Fungi</taxon>
        <taxon>Dikarya</taxon>
        <taxon>Basidiomycota</taxon>
        <taxon>Agaricomycotina</taxon>
        <taxon>Agaricomycetes</taxon>
        <taxon>Auriculariales</taxon>
        <taxon>Exidiaceae</taxon>
        <taxon>Exidia</taxon>
    </lineage>
</organism>
<dbReference type="Proteomes" id="UP000077266">
    <property type="component" value="Unassembled WGS sequence"/>
</dbReference>